<reference evidence="2" key="1">
    <citation type="submission" date="2023-04" db="EMBL/GenBank/DDBJ databases">
        <authorList>
            <consortium name="ELIXIR-Norway"/>
        </authorList>
    </citation>
    <scope>NUCLEOTIDE SEQUENCE [LARGE SCALE GENOMIC DNA]</scope>
</reference>
<accession>A0ABN8YLD4</accession>
<evidence type="ECO:0000256" key="1">
    <source>
        <dbReference type="SAM" id="MobiDB-lite"/>
    </source>
</evidence>
<feature type="region of interest" description="Disordered" evidence="1">
    <location>
        <begin position="1"/>
        <end position="86"/>
    </location>
</feature>
<protein>
    <submittedName>
        <fullName evidence="2">Uncharacterized protein</fullName>
    </submittedName>
</protein>
<organism evidence="2 3">
    <name type="scientific">Rangifer tarandus platyrhynchus</name>
    <name type="common">Svalbard reindeer</name>
    <dbReference type="NCBI Taxonomy" id="3082113"/>
    <lineage>
        <taxon>Eukaryota</taxon>
        <taxon>Metazoa</taxon>
        <taxon>Chordata</taxon>
        <taxon>Craniata</taxon>
        <taxon>Vertebrata</taxon>
        <taxon>Euteleostomi</taxon>
        <taxon>Mammalia</taxon>
        <taxon>Eutheria</taxon>
        <taxon>Laurasiatheria</taxon>
        <taxon>Artiodactyla</taxon>
        <taxon>Ruminantia</taxon>
        <taxon>Pecora</taxon>
        <taxon>Cervidae</taxon>
        <taxon>Odocoileinae</taxon>
        <taxon>Rangifer</taxon>
    </lineage>
</organism>
<dbReference type="EMBL" id="OX459956">
    <property type="protein sequence ID" value="CAI9161382.1"/>
    <property type="molecule type" value="Genomic_DNA"/>
</dbReference>
<feature type="compositionally biased region" description="Low complexity" evidence="1">
    <location>
        <begin position="45"/>
        <end position="58"/>
    </location>
</feature>
<evidence type="ECO:0000313" key="3">
    <source>
        <dbReference type="Proteomes" id="UP001176941"/>
    </source>
</evidence>
<gene>
    <name evidence="2" type="ORF">MRATA1EN1_LOCUS10344</name>
</gene>
<proteinExistence type="predicted"/>
<sequence>MFTGRVDQLSTVTPPLAPRGRSVTRSSAQSEAGPDHSVRRRRVSLGRSQLLIGSSVRRNGVRRRRTGFGRVSGPGDRKLRRSRRLERACSPRMNLCPFQRSPQES</sequence>
<name>A0ABN8YLD4_RANTA</name>
<keyword evidence="3" id="KW-1185">Reference proteome</keyword>
<dbReference type="Proteomes" id="UP001176941">
    <property type="component" value="Chromosome 20"/>
</dbReference>
<evidence type="ECO:0000313" key="2">
    <source>
        <dbReference type="EMBL" id="CAI9161382.1"/>
    </source>
</evidence>